<evidence type="ECO:0000256" key="3">
    <source>
        <dbReference type="ARBA" id="ARBA00022598"/>
    </source>
</evidence>
<dbReference type="Gene3D" id="3.10.410.10">
    <property type="entry name" value="Formyltetrahydrofolate synthetase, domain 3"/>
    <property type="match status" value="1"/>
</dbReference>
<dbReference type="PROSITE" id="PS00722">
    <property type="entry name" value="FTHFS_2"/>
    <property type="match status" value="1"/>
</dbReference>
<dbReference type="EC" id="6.3.4.3" evidence="6"/>
<dbReference type="SUPFAM" id="SSF52540">
    <property type="entry name" value="P-loop containing nucleoside triphosphate hydrolases"/>
    <property type="match status" value="1"/>
</dbReference>
<comment type="similarity">
    <text evidence="6">Belongs to the formate--tetrahydrofolate ligase family.</text>
</comment>
<dbReference type="EMBL" id="BAAAQR010000009">
    <property type="protein sequence ID" value="GAA2149354.1"/>
    <property type="molecule type" value="Genomic_DNA"/>
</dbReference>
<evidence type="ECO:0000256" key="6">
    <source>
        <dbReference type="HAMAP-Rule" id="MF_01543"/>
    </source>
</evidence>
<protein>
    <recommendedName>
        <fullName evidence="6">Formate--tetrahydrofolate ligase</fullName>
        <ecNumber evidence="6">6.3.4.3</ecNumber>
    </recommendedName>
    <alternativeName>
        <fullName evidence="6">Formyltetrahydrofolate synthetase</fullName>
        <shortName evidence="6">FHS</shortName>
        <shortName evidence="6">FTHFS</shortName>
    </alternativeName>
</protein>
<reference evidence="7 8" key="1">
    <citation type="journal article" date="2019" name="Int. J. Syst. Evol. Microbiol.">
        <title>The Global Catalogue of Microorganisms (GCM) 10K type strain sequencing project: providing services to taxonomists for standard genome sequencing and annotation.</title>
        <authorList>
            <consortium name="The Broad Institute Genomics Platform"/>
            <consortium name="The Broad Institute Genome Sequencing Center for Infectious Disease"/>
            <person name="Wu L."/>
            <person name="Ma J."/>
        </authorList>
    </citation>
    <scope>NUCLEOTIDE SEQUENCE [LARGE SCALE GENOMIC DNA]</scope>
    <source>
        <strain evidence="7 8">JCM 16022</strain>
    </source>
</reference>
<organism evidence="7 8">
    <name type="scientific">Nocardioides koreensis</name>
    <dbReference type="NCBI Taxonomy" id="433651"/>
    <lineage>
        <taxon>Bacteria</taxon>
        <taxon>Bacillati</taxon>
        <taxon>Actinomycetota</taxon>
        <taxon>Actinomycetes</taxon>
        <taxon>Propionibacteriales</taxon>
        <taxon>Nocardioidaceae</taxon>
        <taxon>Nocardioides</taxon>
    </lineage>
</organism>
<dbReference type="Gene3D" id="3.30.1510.10">
    <property type="entry name" value="Domain 2, N(10)-formyltetrahydrofolate synthetase"/>
    <property type="match status" value="1"/>
</dbReference>
<dbReference type="InterPro" id="IPR020628">
    <property type="entry name" value="Formate_THF_ligase_CS"/>
</dbReference>
<keyword evidence="2 6" id="KW-0554">One-carbon metabolism</keyword>
<comment type="catalytic activity">
    <reaction evidence="6">
        <text>(6S)-5,6,7,8-tetrahydrofolate + formate + ATP = (6R)-10-formyltetrahydrofolate + ADP + phosphate</text>
        <dbReference type="Rhea" id="RHEA:20221"/>
        <dbReference type="ChEBI" id="CHEBI:15740"/>
        <dbReference type="ChEBI" id="CHEBI:30616"/>
        <dbReference type="ChEBI" id="CHEBI:43474"/>
        <dbReference type="ChEBI" id="CHEBI:57453"/>
        <dbReference type="ChEBI" id="CHEBI:195366"/>
        <dbReference type="ChEBI" id="CHEBI:456216"/>
        <dbReference type="EC" id="6.3.4.3"/>
    </reaction>
</comment>
<dbReference type="GO" id="GO:0016874">
    <property type="term" value="F:ligase activity"/>
    <property type="evidence" value="ECO:0007669"/>
    <property type="project" value="UniProtKB-KW"/>
</dbReference>
<evidence type="ECO:0000256" key="5">
    <source>
        <dbReference type="ARBA" id="ARBA00022840"/>
    </source>
</evidence>
<dbReference type="Proteomes" id="UP001501771">
    <property type="component" value="Unassembled WGS sequence"/>
</dbReference>
<proteinExistence type="inferred from homology"/>
<sequence>MLSDIEIANAAELHPITQVAHDELGIDPVHLVPYGHHKAKVDLGYLQSLESRPLGKLILMTALSPTPAGEGKTTTTVGLADALRGLGLRTMACLREPSMGPVFGMKGGAAGGGWAQVVPMTDINLHFTGDFAAIAAANNLLAALLDNHVQHGNALGIDVRSVDWKRVLDLNDRALRNVVVGLGGPSNGYPREDGFDIVVASELMAIFCLTESWADLKRRIGDIVVGHTREKKPVTARELDAHGAMAVLLRDALAPNLVQTLEHTPAFVHGGPFANIAHGCSSVIATRAALRLADYVVTEAGFGADLGAEKFVDIKCRKSGLRPDAAVLVATVRALKFHGGVDVPDLGREDPGAVERGMENLERHLRNVREVYGIPCVVALNRFPTDTDTEVARVVELVDGLGVRTHPATHFVDGGAGATDLAKGVLDLLEDADPSAFSFTYPDGLPLKEKAETLAHRLYGASSVTWDGKAKRRLDRLEADGYGRLPVCVAKTQYSFSTDATLRGAPTGHDLHVREVRLAAGAGFVVLVCGDVMTMPGLPSAPAATRIDLLDDGTIVGLS</sequence>
<keyword evidence="8" id="KW-1185">Reference proteome</keyword>
<evidence type="ECO:0000313" key="8">
    <source>
        <dbReference type="Proteomes" id="UP001501771"/>
    </source>
</evidence>
<keyword evidence="3 6" id="KW-0436">Ligase</keyword>
<comment type="caution">
    <text evidence="7">The sequence shown here is derived from an EMBL/GenBank/DDBJ whole genome shotgun (WGS) entry which is preliminary data.</text>
</comment>
<dbReference type="InterPro" id="IPR000559">
    <property type="entry name" value="Formate_THF_ligase"/>
</dbReference>
<dbReference type="Pfam" id="PF01268">
    <property type="entry name" value="FTHFS"/>
    <property type="match status" value="1"/>
</dbReference>
<accession>A0ABN2ZYG7</accession>
<feature type="binding site" evidence="6">
    <location>
        <begin position="66"/>
        <end position="73"/>
    </location>
    <ligand>
        <name>ATP</name>
        <dbReference type="ChEBI" id="CHEBI:30616"/>
    </ligand>
</feature>
<evidence type="ECO:0000256" key="2">
    <source>
        <dbReference type="ARBA" id="ARBA00022563"/>
    </source>
</evidence>
<gene>
    <name evidence="6" type="primary">fhs</name>
    <name evidence="7" type="ORF">GCM10009844_28830</name>
</gene>
<keyword evidence="5 6" id="KW-0067">ATP-binding</keyword>
<dbReference type="InterPro" id="IPR027417">
    <property type="entry name" value="P-loop_NTPase"/>
</dbReference>
<evidence type="ECO:0000256" key="1">
    <source>
        <dbReference type="ARBA" id="ARBA00004777"/>
    </source>
</evidence>
<evidence type="ECO:0000256" key="4">
    <source>
        <dbReference type="ARBA" id="ARBA00022741"/>
    </source>
</evidence>
<comment type="pathway">
    <text evidence="1 6">One-carbon metabolism; tetrahydrofolate interconversion.</text>
</comment>
<evidence type="ECO:0000313" key="7">
    <source>
        <dbReference type="EMBL" id="GAA2149354.1"/>
    </source>
</evidence>
<dbReference type="RefSeq" id="WP_344153486.1">
    <property type="nucleotide sequence ID" value="NZ_BAAAQR010000009.1"/>
</dbReference>
<dbReference type="NCBIfam" id="NF010030">
    <property type="entry name" value="PRK13505.1"/>
    <property type="match status" value="1"/>
</dbReference>
<dbReference type="HAMAP" id="MF_01543">
    <property type="entry name" value="FTHFS"/>
    <property type="match status" value="1"/>
</dbReference>
<dbReference type="Gene3D" id="3.40.50.300">
    <property type="entry name" value="P-loop containing nucleotide triphosphate hydrolases"/>
    <property type="match status" value="1"/>
</dbReference>
<keyword evidence="4 6" id="KW-0547">Nucleotide-binding</keyword>
<dbReference type="CDD" id="cd00477">
    <property type="entry name" value="FTHFS"/>
    <property type="match status" value="1"/>
</dbReference>
<name>A0ABN2ZYG7_9ACTN</name>